<proteinExistence type="predicted"/>
<sequence>MFTSVKKFFGIHEESDEILYNQLISLLEKLTRVITAKDSDKKEVEKLIDKIKNTNLFNQSDENGNTTLILAADAGLEEACLKLIPKMSDEAINMIENIRGQPALVKAMWRDLDSVCIELIPKMSKENINAIDNCGRTLLMLAAKKGMTTVSKMFINLMPPEMIIHADNEGNTTASYADTDHAFADTTKTIKLLQEKLLKSLASFINKSFLKKDHVKKGVDNFFKIVWATKFYKKIKVNKELLASYLQEQNNDPESTNTPESMIKTMNNFIKLHLFAIAGVCKIIQPAFETSSLHLSCLPKEAICCIISHLENEKWGVDAVLLGEN</sequence>
<accession>A0A0F3MS96</accession>
<dbReference type="PATRIC" id="fig|1359196.3.peg.900"/>
<gene>
    <name evidence="1" type="ORF">RFEPED_0928</name>
</gene>
<dbReference type="InterPro" id="IPR036770">
    <property type="entry name" value="Ankyrin_rpt-contain_sf"/>
</dbReference>
<evidence type="ECO:0000313" key="1">
    <source>
        <dbReference type="EMBL" id="KJV58541.1"/>
    </source>
</evidence>
<name>A0A0F3MS96_RICFI</name>
<reference evidence="1 2" key="1">
    <citation type="submission" date="2015-01" db="EMBL/GenBank/DDBJ databases">
        <title>Genome Sequencing of Rickettsiales.</title>
        <authorList>
            <person name="Daugherty S.C."/>
            <person name="Su Q."/>
            <person name="Abolude K."/>
            <person name="Beier-Sexton M."/>
            <person name="Carlyon J.A."/>
            <person name="Carter R."/>
            <person name="Day N.P."/>
            <person name="Dumler S.J."/>
            <person name="Dyachenko V."/>
            <person name="Godinez A."/>
            <person name="Kurtti T.J."/>
            <person name="Lichay M."/>
            <person name="Mullins K.E."/>
            <person name="Ott S."/>
            <person name="Pappas-Brown V."/>
            <person name="Paris D.H."/>
            <person name="Patel P."/>
            <person name="Richards A.L."/>
            <person name="Sadzewicz L."/>
            <person name="Sears K."/>
            <person name="Seidman D."/>
            <person name="Sengamalay N."/>
            <person name="Stenos J."/>
            <person name="Tallon L.J."/>
            <person name="Vincent G."/>
            <person name="Fraser C.M."/>
            <person name="Munderloh U."/>
            <person name="Dunning-Hotopp J.C."/>
        </authorList>
    </citation>
    <scope>NUCLEOTIDE SEQUENCE [LARGE SCALE GENOMIC DNA]</scope>
    <source>
        <strain evidence="1 2">Pedreira</strain>
    </source>
</reference>
<dbReference type="SUPFAM" id="SSF48403">
    <property type="entry name" value="Ankyrin repeat"/>
    <property type="match status" value="1"/>
</dbReference>
<dbReference type="EMBL" id="LANQ01000001">
    <property type="protein sequence ID" value="KJV58541.1"/>
    <property type="molecule type" value="Genomic_DNA"/>
</dbReference>
<dbReference type="Proteomes" id="UP000033475">
    <property type="component" value="Unassembled WGS sequence"/>
</dbReference>
<organism evidence="1 2">
    <name type="scientific">Rickettsia felis str. Pedreira</name>
    <dbReference type="NCBI Taxonomy" id="1359196"/>
    <lineage>
        <taxon>Bacteria</taxon>
        <taxon>Pseudomonadati</taxon>
        <taxon>Pseudomonadota</taxon>
        <taxon>Alphaproteobacteria</taxon>
        <taxon>Rickettsiales</taxon>
        <taxon>Rickettsiaceae</taxon>
        <taxon>Rickettsieae</taxon>
        <taxon>Rickettsia</taxon>
        <taxon>spotted fever group</taxon>
    </lineage>
</organism>
<dbReference type="PANTHER" id="PTHR24121:SF23">
    <property type="entry name" value="NO MECHANORECEPTOR POTENTIAL C, ISOFORM H"/>
    <property type="match status" value="1"/>
</dbReference>
<dbReference type="Gene3D" id="1.25.40.20">
    <property type="entry name" value="Ankyrin repeat-containing domain"/>
    <property type="match status" value="1"/>
</dbReference>
<comment type="caution">
    <text evidence="1">The sequence shown here is derived from an EMBL/GenBank/DDBJ whole genome shotgun (WGS) entry which is preliminary data.</text>
</comment>
<dbReference type="SMR" id="A0A0F3MS96"/>
<protein>
    <submittedName>
        <fullName evidence="1">Ankyrin repeats family protein</fullName>
    </submittedName>
</protein>
<dbReference type="RefSeq" id="WP_011270368.1">
    <property type="nucleotide sequence ID" value="NZ_LANQ01000001.1"/>
</dbReference>
<dbReference type="PANTHER" id="PTHR24121">
    <property type="entry name" value="NO MECHANORECEPTOR POTENTIAL C, ISOFORM D-RELATED"/>
    <property type="match status" value="1"/>
</dbReference>
<evidence type="ECO:0000313" key="2">
    <source>
        <dbReference type="Proteomes" id="UP000033475"/>
    </source>
</evidence>
<dbReference type="AlphaFoldDB" id="A0A0F3MS96"/>